<proteinExistence type="predicted"/>
<dbReference type="InterPro" id="IPR024775">
    <property type="entry name" value="DinB-like"/>
</dbReference>
<dbReference type="PANTHER" id="PTHR23150">
    <property type="entry name" value="SULFATASE MODIFYING FACTOR 1, 2"/>
    <property type="match status" value="1"/>
</dbReference>
<evidence type="ECO:0000259" key="5">
    <source>
        <dbReference type="Pfam" id="PF12867"/>
    </source>
</evidence>
<evidence type="ECO:0000259" key="4">
    <source>
        <dbReference type="Pfam" id="PF03781"/>
    </source>
</evidence>
<feature type="domain" description="DinB-like" evidence="5">
    <location>
        <begin position="19"/>
        <end position="147"/>
    </location>
</feature>
<evidence type="ECO:0000256" key="3">
    <source>
        <dbReference type="ARBA" id="ARBA00037882"/>
    </source>
</evidence>
<keyword evidence="7" id="KW-1185">Reference proteome</keyword>
<dbReference type="InterPro" id="IPR017806">
    <property type="entry name" value="EgtB"/>
</dbReference>
<keyword evidence="2" id="KW-0408">Iron</keyword>
<accession>A0A975CN64</accession>
<dbReference type="Gene3D" id="1.20.120.450">
    <property type="entry name" value="dinb family like domain"/>
    <property type="match status" value="1"/>
</dbReference>
<sequence>MQSLESEQRGGATELLTAFGTVRATTERLVQSLTPDDCMVQSMPDASPIKWHLAHTSWFFEQFVLGPQGVPPFDSTYAALFNSYYVGAGTRHPRARRGDLSRPPLANVMDYRQHVTDAVIKLLPNADAHALALVRLGLEHEQQHQELILTDLKHHFFSQPLTPVYRAPAAHFETTSPSPMQYVRFGSGLHEIGHAGGGFGFDNELPRHRVWLEPFQMADRLVTETEYLAFMHDGGYAQAALWLSDGWAVREAGDWQAPLYWRQADDGGWKIFTLGGWRAPLPGVPVCHVSHYEADAYARWAGARLPTEAEWEYAAASSKQCAPGALLESDAFHPTPAAPATGLRQMLGDCWQWTASAYLPYPGYRVPEGTVGEYNGKFMSGQMVLKGASCATPRSHARISYRNFFPPGARWQFSGIRLARD</sequence>
<dbReference type="RefSeq" id="WP_208010472.1">
    <property type="nucleotide sequence ID" value="NZ_CP071796.1"/>
</dbReference>
<protein>
    <submittedName>
        <fullName evidence="6">Ergothioneine biosynthesis protein EgtB</fullName>
    </submittedName>
</protein>
<dbReference type="Pfam" id="PF12867">
    <property type="entry name" value="DinB_2"/>
    <property type="match status" value="1"/>
</dbReference>
<keyword evidence="1" id="KW-0560">Oxidoreductase</keyword>
<dbReference type="SUPFAM" id="SSF56436">
    <property type="entry name" value="C-type lectin-like"/>
    <property type="match status" value="1"/>
</dbReference>
<dbReference type="GO" id="GO:0052699">
    <property type="term" value="P:ergothioneine biosynthetic process"/>
    <property type="evidence" value="ECO:0007669"/>
    <property type="project" value="InterPro"/>
</dbReference>
<dbReference type="InterPro" id="IPR042095">
    <property type="entry name" value="SUMF_sf"/>
</dbReference>
<comment type="pathway">
    <text evidence="3">Amino-acid biosynthesis; ergothioneine biosynthesis.</text>
</comment>
<dbReference type="InterPro" id="IPR016187">
    <property type="entry name" value="CTDL_fold"/>
</dbReference>
<evidence type="ECO:0000313" key="7">
    <source>
        <dbReference type="Proteomes" id="UP000663903"/>
    </source>
</evidence>
<evidence type="ECO:0000256" key="2">
    <source>
        <dbReference type="ARBA" id="ARBA00023004"/>
    </source>
</evidence>
<feature type="domain" description="Sulfatase-modifying factor enzyme-like" evidence="4">
    <location>
        <begin position="190"/>
        <end position="319"/>
    </location>
</feature>
<dbReference type="KEGG" id="otd:J1M35_06765"/>
<evidence type="ECO:0000313" key="6">
    <source>
        <dbReference type="EMBL" id="QTD46573.1"/>
    </source>
</evidence>
<reference evidence="6" key="1">
    <citation type="submission" date="2021-03" db="EMBL/GenBank/DDBJ databases">
        <title>Ottowia sp. 27C isolated from the cloaca of a Giant Asian pond turtle (Heosemys grandis).</title>
        <authorList>
            <person name="Spergser J."/>
            <person name="Busse H.-J."/>
        </authorList>
    </citation>
    <scope>NUCLEOTIDE SEQUENCE</scope>
    <source>
        <strain evidence="6">27C</strain>
    </source>
</reference>
<dbReference type="PANTHER" id="PTHR23150:SF36">
    <property type="entry name" value="HERCYNINE OXYGENASE"/>
    <property type="match status" value="1"/>
</dbReference>
<dbReference type="InterPro" id="IPR005532">
    <property type="entry name" value="SUMF_dom"/>
</dbReference>
<gene>
    <name evidence="6" type="primary">egtB</name>
    <name evidence="6" type="ORF">J1M35_06765</name>
</gene>
<dbReference type="SUPFAM" id="SSF109854">
    <property type="entry name" value="DinB/YfiT-like putative metalloenzymes"/>
    <property type="match status" value="1"/>
</dbReference>
<name>A0A975CN64_9BURK</name>
<dbReference type="InterPro" id="IPR051043">
    <property type="entry name" value="Sulfatase_Mod_Factor_Kinase"/>
</dbReference>
<dbReference type="InterPro" id="IPR034660">
    <property type="entry name" value="DinB/YfiT-like"/>
</dbReference>
<dbReference type="Pfam" id="PF03781">
    <property type="entry name" value="FGE-sulfatase"/>
    <property type="match status" value="2"/>
</dbReference>
<dbReference type="NCBIfam" id="TIGR03440">
    <property type="entry name" value="egtB_TIGR03440"/>
    <property type="match status" value="1"/>
</dbReference>
<dbReference type="EMBL" id="CP071796">
    <property type="protein sequence ID" value="QTD46573.1"/>
    <property type="molecule type" value="Genomic_DNA"/>
</dbReference>
<dbReference type="Proteomes" id="UP000663903">
    <property type="component" value="Chromosome"/>
</dbReference>
<organism evidence="6 7">
    <name type="scientific">Ottowia testudinis</name>
    <dbReference type="NCBI Taxonomy" id="2816950"/>
    <lineage>
        <taxon>Bacteria</taxon>
        <taxon>Pseudomonadati</taxon>
        <taxon>Pseudomonadota</taxon>
        <taxon>Betaproteobacteria</taxon>
        <taxon>Burkholderiales</taxon>
        <taxon>Comamonadaceae</taxon>
        <taxon>Ottowia</taxon>
    </lineage>
</organism>
<feature type="domain" description="Sulfatase-modifying factor enzyme-like" evidence="4">
    <location>
        <begin position="340"/>
        <end position="420"/>
    </location>
</feature>
<evidence type="ECO:0000256" key="1">
    <source>
        <dbReference type="ARBA" id="ARBA00023002"/>
    </source>
</evidence>
<dbReference type="AlphaFoldDB" id="A0A975CN64"/>
<dbReference type="Gene3D" id="3.90.1580.10">
    <property type="entry name" value="paralog of FGE (formylglycine-generating enzyme)"/>
    <property type="match status" value="1"/>
</dbReference>